<dbReference type="InterPro" id="IPR025668">
    <property type="entry name" value="Tnp_DDE_dom"/>
</dbReference>
<dbReference type="NCBIfam" id="NF033551">
    <property type="entry name" value="transpos_IS1182"/>
    <property type="match status" value="1"/>
</dbReference>
<geneLocation type="plasmid" evidence="3">
    <name>pTiT37</name>
</geneLocation>
<dbReference type="InterPro" id="IPR008490">
    <property type="entry name" value="Transposase_InsH_N"/>
</dbReference>
<evidence type="ECO:0000313" key="3">
    <source>
        <dbReference type="EMBL" id="QEG98055.1"/>
    </source>
</evidence>
<dbReference type="AlphaFoldDB" id="A0A5B9T453"/>
<dbReference type="PANTHER" id="PTHR33408">
    <property type="entry name" value="TRANSPOSASE"/>
    <property type="match status" value="1"/>
</dbReference>
<reference evidence="3" key="1">
    <citation type="journal article" date="2019" name="Genome Biol. Evol.">
        <title>Complete Sequence of Succinamopine Ti-Plasmid pTiEU6 Reveals Its Evolutionary Relatedness with Nopaline-Type Ti-Plasmids.</title>
        <authorList>
            <person name="Shao S."/>
            <person name="van Heusden G.P.H."/>
            <person name="Hooykaas P.J.J."/>
        </authorList>
    </citation>
    <scope>NUCLEOTIDE SEQUENCE</scope>
    <source>
        <strain evidence="3">T37</strain>
        <plasmid evidence="3">pTiT37</plasmid>
    </source>
</reference>
<protein>
    <submittedName>
        <fullName evidence="3">IS1182 family transposase ISPye18</fullName>
    </submittedName>
</protein>
<feature type="domain" description="Transposase DDE" evidence="2">
    <location>
        <begin position="369"/>
        <end position="484"/>
    </location>
</feature>
<dbReference type="Pfam" id="PF13751">
    <property type="entry name" value="DDE_Tnp_1_6"/>
    <property type="match status" value="1"/>
</dbReference>
<evidence type="ECO:0000259" key="2">
    <source>
        <dbReference type="Pfam" id="PF13751"/>
    </source>
</evidence>
<proteinExistence type="predicted"/>
<feature type="domain" description="Transposase InsH N-terminal" evidence="1">
    <location>
        <begin position="38"/>
        <end position="130"/>
    </location>
</feature>
<dbReference type="Pfam" id="PF05598">
    <property type="entry name" value="DUF772"/>
    <property type="match status" value="1"/>
</dbReference>
<dbReference type="EMBL" id="MK439386">
    <property type="protein sequence ID" value="QEG98055.1"/>
    <property type="molecule type" value="Genomic_DNA"/>
</dbReference>
<sequence length="500" mass="56319">MIAGRPLDSYLQWAVVSYGMAHLSGTDRSQLLLLPEAVDDYVGPDNPVRFIEAFVDGLDLNAVGFVRVAAKDTGRPGYDPADLLKIYIYGYLNRVRSSRRLEAEAHRNIEVIWLLRHLKPDFRTIAAFRRINRSAFRQVFREFVVLCRQLDLFGKELLAVDGTRIKAVNNKDRNFTRGALTKFINEADEKLADYIKRLDESDADEDKVGNSNGSGRGDGKLAEKIAAIKGKRDRHKALLDELDKTGEDQISLTDPDARAMARMTKVGVGYNIQLAVDVKHKLIAEQEVCNQVLDMGLLATTVESAMETLGVDKIEAVADRGYFKIEDIEAREKAGISAYVPKPIRGPAAREGFFTKEAFRYDTDKNVYICPAEQVLSPRYESKSRENVKFDYCNREACQGCALKSRCTNNPYRRVSRLENEAVLDRMAARLAARPEVLDQRRESVEHPFGTIKQWMYQGAFLMRRLENVRAEFSLTALAYNIRRAITLIGVPGLIAAALA</sequence>
<dbReference type="PANTHER" id="PTHR33408:SF2">
    <property type="entry name" value="TRANSPOSASE DDE DOMAIN-CONTAINING PROTEIN"/>
    <property type="match status" value="1"/>
</dbReference>
<dbReference type="InterPro" id="IPR047629">
    <property type="entry name" value="IS1182_transpos"/>
</dbReference>
<gene>
    <name evidence="3" type="ORF">AgrTiT37_00092</name>
</gene>
<organism evidence="3">
    <name type="scientific">Agrobacterium tumefaciens</name>
    <dbReference type="NCBI Taxonomy" id="358"/>
    <lineage>
        <taxon>Bacteria</taxon>
        <taxon>Pseudomonadati</taxon>
        <taxon>Pseudomonadota</taxon>
        <taxon>Alphaproteobacteria</taxon>
        <taxon>Hyphomicrobiales</taxon>
        <taxon>Rhizobiaceae</taxon>
        <taxon>Rhizobium/Agrobacterium group</taxon>
        <taxon>Agrobacterium</taxon>
        <taxon>Agrobacterium tumefaciens complex</taxon>
    </lineage>
</organism>
<name>A0A5B9T453_AGRTU</name>
<accession>A0A5B9T453</accession>
<keyword evidence="3" id="KW-0614">Plasmid</keyword>
<evidence type="ECO:0000259" key="1">
    <source>
        <dbReference type="Pfam" id="PF05598"/>
    </source>
</evidence>
<dbReference type="RefSeq" id="WP_236760117.1">
    <property type="nucleotide sequence ID" value="NZ_CP048476.1"/>
</dbReference>